<dbReference type="AlphaFoldDB" id="A0A397GWH6"/>
<evidence type="ECO:0000313" key="3">
    <source>
        <dbReference type="EMBL" id="RHZ54018.1"/>
    </source>
</evidence>
<evidence type="ECO:0000259" key="2">
    <source>
        <dbReference type="Pfam" id="PF07859"/>
    </source>
</evidence>
<keyword evidence="4" id="KW-1185">Reference proteome</keyword>
<evidence type="ECO:0000313" key="4">
    <source>
        <dbReference type="Proteomes" id="UP000215305"/>
    </source>
</evidence>
<dbReference type="InterPro" id="IPR029058">
    <property type="entry name" value="AB_hydrolase_fold"/>
</dbReference>
<dbReference type="VEuPathDB" id="FungiDB:CDV56_104905"/>
<dbReference type="OrthoDB" id="433474at2759"/>
<dbReference type="InterPro" id="IPR050300">
    <property type="entry name" value="GDXG_lipolytic_enzyme"/>
</dbReference>
<dbReference type="InterPro" id="IPR013094">
    <property type="entry name" value="AB_hydrolase_3"/>
</dbReference>
<accession>A0A397GWH6</accession>
<dbReference type="RefSeq" id="XP_026613830.1">
    <property type="nucleotide sequence ID" value="XM_026758524.1"/>
</dbReference>
<dbReference type="EMBL" id="NKHU02000116">
    <property type="protein sequence ID" value="RHZ54018.1"/>
    <property type="molecule type" value="Genomic_DNA"/>
</dbReference>
<dbReference type="SUPFAM" id="SSF53474">
    <property type="entry name" value="alpha/beta-Hydrolases"/>
    <property type="match status" value="1"/>
</dbReference>
<name>A0A397GWH6_ASPTH</name>
<dbReference type="PANTHER" id="PTHR48081:SF8">
    <property type="entry name" value="ALPHA_BETA HYDROLASE FOLD-3 DOMAIN-CONTAINING PROTEIN-RELATED"/>
    <property type="match status" value="1"/>
</dbReference>
<dbReference type="Proteomes" id="UP000215305">
    <property type="component" value="Unassembled WGS sequence"/>
</dbReference>
<reference evidence="3" key="1">
    <citation type="submission" date="2018-08" db="EMBL/GenBank/DDBJ databases">
        <title>Draft genome sequence of azole-resistant Aspergillus thermomutatus (Neosartorya pseudofischeri) strain HMR AF 39, isolated from a human nasal aspirate.</title>
        <authorList>
            <person name="Parent-Michaud M."/>
            <person name="Dufresne P.J."/>
            <person name="Fournier E."/>
            <person name="Martineau C."/>
            <person name="Moreira S."/>
            <person name="Perkins V."/>
            <person name="De Repentigny L."/>
            <person name="Dufresne S.F."/>
        </authorList>
    </citation>
    <scope>NUCLEOTIDE SEQUENCE [LARGE SCALE GENOMIC DNA]</scope>
    <source>
        <strain evidence="3">HMR AF 39</strain>
    </source>
</reference>
<protein>
    <recommendedName>
        <fullName evidence="2">Alpha/beta hydrolase fold-3 domain-containing protein</fullName>
    </recommendedName>
</protein>
<organism evidence="3 4">
    <name type="scientific">Aspergillus thermomutatus</name>
    <name type="common">Neosartorya pseudofischeri</name>
    <dbReference type="NCBI Taxonomy" id="41047"/>
    <lineage>
        <taxon>Eukaryota</taxon>
        <taxon>Fungi</taxon>
        <taxon>Dikarya</taxon>
        <taxon>Ascomycota</taxon>
        <taxon>Pezizomycotina</taxon>
        <taxon>Eurotiomycetes</taxon>
        <taxon>Eurotiomycetidae</taxon>
        <taxon>Eurotiales</taxon>
        <taxon>Aspergillaceae</taxon>
        <taxon>Aspergillus</taxon>
        <taxon>Aspergillus subgen. Fumigati</taxon>
    </lineage>
</organism>
<keyword evidence="1" id="KW-0378">Hydrolase</keyword>
<dbReference type="GO" id="GO:0016787">
    <property type="term" value="F:hydrolase activity"/>
    <property type="evidence" value="ECO:0007669"/>
    <property type="project" value="UniProtKB-KW"/>
</dbReference>
<dbReference type="Gene3D" id="3.40.50.1820">
    <property type="entry name" value="alpha/beta hydrolase"/>
    <property type="match status" value="1"/>
</dbReference>
<proteinExistence type="predicted"/>
<dbReference type="GeneID" id="38126879"/>
<evidence type="ECO:0000256" key="1">
    <source>
        <dbReference type="ARBA" id="ARBA00022801"/>
    </source>
</evidence>
<dbReference type="STRING" id="41047.A0A397GWH6"/>
<feature type="domain" description="Alpha/beta hydrolase fold-3" evidence="2">
    <location>
        <begin position="88"/>
        <end position="292"/>
    </location>
</feature>
<dbReference type="PANTHER" id="PTHR48081">
    <property type="entry name" value="AB HYDROLASE SUPERFAMILY PROTEIN C4A8.06C"/>
    <property type="match status" value="1"/>
</dbReference>
<comment type="caution">
    <text evidence="3">The sequence shown here is derived from an EMBL/GenBank/DDBJ whole genome shotgun (WGS) entry which is preliminary data.</text>
</comment>
<dbReference type="Pfam" id="PF07859">
    <property type="entry name" value="Abhydrolase_3"/>
    <property type="match status" value="1"/>
</dbReference>
<gene>
    <name evidence="3" type="ORF">CDV56_104905</name>
</gene>
<sequence length="323" mass="35396">MSSQILRPPINSDLADVTPPLLDVSTPEKLKSYRQSLESLFTADKTIQGKEDAISYQELDIPGPAGPMRATIFRPKHQTRPVEETPGVLHIHGGGLATGNRFLGFTMLDWIESLGAVCLTAEYRLAPEHHQPAQLEDSYAALQWMSNHATELGFNPHKLVVCGGSAGGNLAAGVALLARDRSGPEIRGQVLMYPWVDDGMEYLSVRQFGDIAPVRESDVVVVTSYAFGAGREYADMYTAPMRAESLAGLPPAFIDVGEADVFRDQDLEYAAALWRDGVSTELHVWPGSWHGFDVFVPDAPISRRARAARLEWLRKLLSSPDGI</sequence>